<dbReference type="PROSITE" id="PS51733">
    <property type="entry name" value="BPL_LPL_CATALYTIC"/>
    <property type="match status" value="1"/>
</dbReference>
<evidence type="ECO:0000256" key="5">
    <source>
        <dbReference type="HAMAP-Rule" id="MF_00013"/>
    </source>
</evidence>
<dbReference type="GO" id="GO:0016874">
    <property type="term" value="F:ligase activity"/>
    <property type="evidence" value="ECO:0007669"/>
    <property type="project" value="UniProtKB-KW"/>
</dbReference>
<accession>U4V7I8</accession>
<protein>
    <recommendedName>
        <fullName evidence="5">Octanoyltransferase</fullName>
        <ecNumber evidence="5">2.3.1.181</ecNumber>
    </recommendedName>
    <alternativeName>
        <fullName evidence="5">Lipoate-protein ligase B</fullName>
    </alternativeName>
    <alternativeName>
        <fullName evidence="5">Lipoyl/octanoyl transferase</fullName>
    </alternativeName>
    <alternativeName>
        <fullName evidence="5">Octanoyl-[acyl-carrier-protein]-protein N-octanoyltransferase</fullName>
    </alternativeName>
</protein>
<dbReference type="GO" id="GO:0033819">
    <property type="term" value="F:lipoyl(octanoyl) transferase activity"/>
    <property type="evidence" value="ECO:0007669"/>
    <property type="project" value="UniProtKB-EC"/>
</dbReference>
<dbReference type="AlphaFoldDB" id="U4V7I8"/>
<keyword evidence="8" id="KW-0436">Ligase</keyword>
<evidence type="ECO:0000256" key="2">
    <source>
        <dbReference type="ARBA" id="ARBA00022679"/>
    </source>
</evidence>
<comment type="similarity">
    <text evidence="5">Belongs to the LipB family.</text>
</comment>
<dbReference type="HAMAP" id="MF_00013">
    <property type="entry name" value="LipB"/>
    <property type="match status" value="1"/>
</dbReference>
<dbReference type="SUPFAM" id="SSF55681">
    <property type="entry name" value="Class II aaRS and biotin synthetases"/>
    <property type="match status" value="1"/>
</dbReference>
<dbReference type="NCBIfam" id="TIGR00214">
    <property type="entry name" value="lipB"/>
    <property type="match status" value="1"/>
</dbReference>
<dbReference type="UniPathway" id="UPA00538">
    <property type="reaction ID" value="UER00592"/>
</dbReference>
<proteinExistence type="inferred from homology"/>
<evidence type="ECO:0000256" key="1">
    <source>
        <dbReference type="ARBA" id="ARBA00004821"/>
    </source>
</evidence>
<comment type="function">
    <text evidence="4 5">Catalyzes the transfer of endogenously produced octanoic acid from octanoyl-acyl-carrier-protein onto the lipoyl domains of lipoate-dependent enzymes. Lipoyl-ACP can also act as a substrate although octanoyl-ACP is likely to be the physiological substrate.</text>
</comment>
<evidence type="ECO:0000313" key="9">
    <source>
        <dbReference type="Proteomes" id="UP000016842"/>
    </source>
</evidence>
<dbReference type="Gene3D" id="3.30.930.10">
    <property type="entry name" value="Bira Bifunctional Protein, Domain 2"/>
    <property type="match status" value="1"/>
</dbReference>
<organism evidence="8 9">
    <name type="scientific">Brucella intermedia 229E</name>
    <dbReference type="NCBI Taxonomy" id="1337887"/>
    <lineage>
        <taxon>Bacteria</taxon>
        <taxon>Pseudomonadati</taxon>
        <taxon>Pseudomonadota</taxon>
        <taxon>Alphaproteobacteria</taxon>
        <taxon>Hyphomicrobiales</taxon>
        <taxon>Brucellaceae</taxon>
        <taxon>Brucella/Ochrobactrum group</taxon>
        <taxon>Brucella</taxon>
    </lineage>
</organism>
<dbReference type="EC" id="2.3.1.181" evidence="5"/>
<evidence type="ECO:0000256" key="6">
    <source>
        <dbReference type="SAM" id="MobiDB-lite"/>
    </source>
</evidence>
<dbReference type="PATRIC" id="fig|1337887.3.peg.4075"/>
<gene>
    <name evidence="5" type="primary">lipB</name>
    <name evidence="8" type="ORF">Q644_25555</name>
</gene>
<dbReference type="CDD" id="cd16444">
    <property type="entry name" value="LipB"/>
    <property type="match status" value="1"/>
</dbReference>
<dbReference type="EMBL" id="ASXJ01000266">
    <property type="protein sequence ID" value="ERM00649.1"/>
    <property type="molecule type" value="Genomic_DNA"/>
</dbReference>
<evidence type="ECO:0000256" key="3">
    <source>
        <dbReference type="ARBA" id="ARBA00023315"/>
    </source>
</evidence>
<name>U4V7I8_9HYPH</name>
<dbReference type="InterPro" id="IPR045864">
    <property type="entry name" value="aa-tRNA-synth_II/BPL/LPL"/>
</dbReference>
<comment type="pathway">
    <text evidence="1 5">Protein modification; protein lipoylation via endogenous pathway; protein N(6)-(lipoyl)lysine from octanoyl-[acyl-carrier-protein]: step 1/2.</text>
</comment>
<dbReference type="InterPro" id="IPR004143">
    <property type="entry name" value="BPL_LPL_catalytic"/>
</dbReference>
<evidence type="ECO:0000313" key="8">
    <source>
        <dbReference type="EMBL" id="ERM00649.1"/>
    </source>
</evidence>
<comment type="subcellular location">
    <subcellularLocation>
        <location evidence="5">Cytoplasm</location>
    </subcellularLocation>
</comment>
<feature type="binding site" evidence="5">
    <location>
        <begin position="216"/>
        <end position="218"/>
    </location>
    <ligand>
        <name>substrate</name>
    </ligand>
</feature>
<comment type="miscellaneous">
    <text evidence="5">In the reaction, the free carboxyl group of octanoic acid is attached via an amide linkage to the epsilon-amino group of a specific lysine residue of lipoyl domains of lipoate-dependent enzymes.</text>
</comment>
<comment type="caution">
    <text evidence="5">Lacks conserved residue(s) required for the propagation of feature annotation.</text>
</comment>
<dbReference type="Pfam" id="PF21948">
    <property type="entry name" value="LplA-B_cat"/>
    <property type="match status" value="1"/>
</dbReference>
<keyword evidence="3 5" id="KW-0012">Acyltransferase</keyword>
<dbReference type="Proteomes" id="UP000016842">
    <property type="component" value="Unassembled WGS sequence"/>
</dbReference>
<dbReference type="NCBIfam" id="NF010921">
    <property type="entry name" value="PRK14341.1"/>
    <property type="match status" value="1"/>
</dbReference>
<dbReference type="GO" id="GO:0009249">
    <property type="term" value="P:protein lipoylation"/>
    <property type="evidence" value="ECO:0007669"/>
    <property type="project" value="InterPro"/>
</dbReference>
<evidence type="ECO:0000259" key="7">
    <source>
        <dbReference type="PROSITE" id="PS51733"/>
    </source>
</evidence>
<dbReference type="PANTHER" id="PTHR10993:SF7">
    <property type="entry name" value="LIPOYLTRANSFERASE 2, MITOCHONDRIAL-RELATED"/>
    <property type="match status" value="1"/>
</dbReference>
<dbReference type="InterPro" id="IPR000544">
    <property type="entry name" value="Octanoyltransferase"/>
</dbReference>
<feature type="site" description="Lowers pKa of active site Cys" evidence="5">
    <location>
        <position position="200"/>
    </location>
</feature>
<comment type="catalytic activity">
    <reaction evidence="5">
        <text>octanoyl-[ACP] + L-lysyl-[protein] = N(6)-octanoyl-L-lysyl-[protein] + holo-[ACP] + H(+)</text>
        <dbReference type="Rhea" id="RHEA:17665"/>
        <dbReference type="Rhea" id="RHEA-COMP:9636"/>
        <dbReference type="Rhea" id="RHEA-COMP:9685"/>
        <dbReference type="Rhea" id="RHEA-COMP:9752"/>
        <dbReference type="Rhea" id="RHEA-COMP:9928"/>
        <dbReference type="ChEBI" id="CHEBI:15378"/>
        <dbReference type="ChEBI" id="CHEBI:29969"/>
        <dbReference type="ChEBI" id="CHEBI:64479"/>
        <dbReference type="ChEBI" id="CHEBI:78463"/>
        <dbReference type="ChEBI" id="CHEBI:78809"/>
        <dbReference type="EC" id="2.3.1.181"/>
    </reaction>
</comment>
<comment type="caution">
    <text evidence="8">The sequence shown here is derived from an EMBL/GenBank/DDBJ whole genome shotgun (WGS) entry which is preliminary data.</text>
</comment>
<feature type="active site" description="Acyl-thioester intermediate" evidence="5">
    <location>
        <position position="234"/>
    </location>
</feature>
<keyword evidence="2 5" id="KW-0808">Transferase</keyword>
<dbReference type="GO" id="GO:0005737">
    <property type="term" value="C:cytoplasm"/>
    <property type="evidence" value="ECO:0007669"/>
    <property type="project" value="UniProtKB-SubCell"/>
</dbReference>
<dbReference type="PANTHER" id="PTHR10993">
    <property type="entry name" value="OCTANOYLTRANSFERASE"/>
    <property type="match status" value="1"/>
</dbReference>
<feature type="region of interest" description="Disordered" evidence="6">
    <location>
        <begin position="1"/>
        <end position="34"/>
    </location>
</feature>
<evidence type="ECO:0000256" key="4">
    <source>
        <dbReference type="ARBA" id="ARBA00024732"/>
    </source>
</evidence>
<sequence>MTSGDYAAKPPYAPIMTNSSVSPPVSDIASPKPRERNALETRFLPQQADAPPVDWVVADGLTDYEEALAFMEARVQAIREGTANELVWLVEHPSLYTAGTSANASDLLAPDSLPVFNTGGRGGGEYTYHGPGQRVAYVMLDLKRRREDVRAFVTALEQWIIESLAEFNIKGERREDRVGVWVTRPEKPPRLANGGMCEDKIAAIGIRLRRWVSFHGIAINVEPDLNHYSGIVPCGISEHGVTSLVDLGLPVTMGDMDVALGKAFETVFGPRQLK</sequence>
<feature type="binding site" evidence="5">
    <location>
        <begin position="203"/>
        <end position="205"/>
    </location>
    <ligand>
        <name>substrate</name>
    </ligand>
</feature>
<feature type="domain" description="BPL/LPL catalytic" evidence="7">
    <location>
        <begin position="81"/>
        <end position="272"/>
    </location>
</feature>
<reference evidence="8 9" key="1">
    <citation type="journal article" date="2014" name="FEMS Microbiol. Lett.">
        <title>Genome sequencing analysis reveals virulence-related gene content of Ochrobactrum intermedium strain 229E, a urease-positive strain isolated from the human gastric niche.</title>
        <authorList>
            <person name="Kulkarni G.J."/>
            <person name="Shetty S."/>
            <person name="Dharne M.S."/>
            <person name="Shouche Y.S."/>
        </authorList>
    </citation>
    <scope>NUCLEOTIDE SEQUENCE [LARGE SCALE GENOMIC DNA]</scope>
    <source>
        <strain evidence="8 9">229E</strain>
    </source>
</reference>
<keyword evidence="5" id="KW-0963">Cytoplasm</keyword>